<reference evidence="1 2" key="1">
    <citation type="journal article" date="2014" name="Agronomy (Basel)">
        <title>A Draft Genome Sequence for Ensete ventricosum, the Drought-Tolerant Tree Against Hunger.</title>
        <authorList>
            <person name="Harrison J."/>
            <person name="Moore K.A."/>
            <person name="Paszkiewicz K."/>
            <person name="Jones T."/>
            <person name="Grant M."/>
            <person name="Ambacheew D."/>
            <person name="Muzemil S."/>
            <person name="Studholme D.J."/>
        </authorList>
    </citation>
    <scope>NUCLEOTIDE SEQUENCE [LARGE SCALE GENOMIC DNA]</scope>
</reference>
<dbReference type="AlphaFoldDB" id="A0A426XMX4"/>
<sequence length="122" mass="13667">MEQLNLDQPNGLHLDQVVLHCADHFRPMATPFLLSRFCSRSSRNYSAASTTDFSIASRADLTCVGLHAGLYAKRRSEEVNIEGDGDPTIARSRSFKSIETFELGSNLHVSEDYAVTILQRHR</sequence>
<dbReference type="EMBL" id="AMZH03019065">
    <property type="protein sequence ID" value="RRT40836.1"/>
    <property type="molecule type" value="Genomic_DNA"/>
</dbReference>
<name>A0A426XMX4_ENSVE</name>
<organism evidence="1 2">
    <name type="scientific">Ensete ventricosum</name>
    <name type="common">Abyssinian banana</name>
    <name type="synonym">Musa ensete</name>
    <dbReference type="NCBI Taxonomy" id="4639"/>
    <lineage>
        <taxon>Eukaryota</taxon>
        <taxon>Viridiplantae</taxon>
        <taxon>Streptophyta</taxon>
        <taxon>Embryophyta</taxon>
        <taxon>Tracheophyta</taxon>
        <taxon>Spermatophyta</taxon>
        <taxon>Magnoliopsida</taxon>
        <taxon>Liliopsida</taxon>
        <taxon>Zingiberales</taxon>
        <taxon>Musaceae</taxon>
        <taxon>Ensete</taxon>
    </lineage>
</organism>
<dbReference type="Proteomes" id="UP000287651">
    <property type="component" value="Unassembled WGS sequence"/>
</dbReference>
<proteinExistence type="predicted"/>
<protein>
    <submittedName>
        <fullName evidence="1">Uncharacterized protein</fullName>
    </submittedName>
</protein>
<evidence type="ECO:0000313" key="1">
    <source>
        <dbReference type="EMBL" id="RRT40836.1"/>
    </source>
</evidence>
<evidence type="ECO:0000313" key="2">
    <source>
        <dbReference type="Proteomes" id="UP000287651"/>
    </source>
</evidence>
<gene>
    <name evidence="1" type="ORF">B296_00058251</name>
</gene>
<comment type="caution">
    <text evidence="1">The sequence shown here is derived from an EMBL/GenBank/DDBJ whole genome shotgun (WGS) entry which is preliminary data.</text>
</comment>
<accession>A0A426XMX4</accession>